<evidence type="ECO:0000259" key="9">
    <source>
        <dbReference type="Pfam" id="PF01425"/>
    </source>
</evidence>
<comment type="catalytic activity">
    <reaction evidence="7 8">
        <text>L-glutamyl-tRNA(Gln) + L-glutamine + ATP + H2O = L-glutaminyl-tRNA(Gln) + L-glutamate + ADP + phosphate + H(+)</text>
        <dbReference type="Rhea" id="RHEA:17521"/>
        <dbReference type="Rhea" id="RHEA-COMP:9681"/>
        <dbReference type="Rhea" id="RHEA-COMP:9684"/>
        <dbReference type="ChEBI" id="CHEBI:15377"/>
        <dbReference type="ChEBI" id="CHEBI:15378"/>
        <dbReference type="ChEBI" id="CHEBI:29985"/>
        <dbReference type="ChEBI" id="CHEBI:30616"/>
        <dbReference type="ChEBI" id="CHEBI:43474"/>
        <dbReference type="ChEBI" id="CHEBI:58359"/>
        <dbReference type="ChEBI" id="CHEBI:78520"/>
        <dbReference type="ChEBI" id="CHEBI:78521"/>
        <dbReference type="ChEBI" id="CHEBI:456216"/>
        <dbReference type="EC" id="6.3.5.7"/>
    </reaction>
</comment>
<evidence type="ECO:0000256" key="2">
    <source>
        <dbReference type="ARBA" id="ARBA00022598"/>
    </source>
</evidence>
<feature type="domain" description="Amidase" evidence="9">
    <location>
        <begin position="25"/>
        <end position="463"/>
    </location>
</feature>
<dbReference type="PANTHER" id="PTHR11895:SF151">
    <property type="entry name" value="GLUTAMYL-TRNA(GLN) AMIDOTRANSFERASE SUBUNIT A"/>
    <property type="match status" value="1"/>
</dbReference>
<dbReference type="Pfam" id="PF01425">
    <property type="entry name" value="Amidase"/>
    <property type="match status" value="1"/>
</dbReference>
<evidence type="ECO:0000256" key="5">
    <source>
        <dbReference type="ARBA" id="ARBA00022917"/>
    </source>
</evidence>
<evidence type="ECO:0000256" key="1">
    <source>
        <dbReference type="ARBA" id="ARBA00008069"/>
    </source>
</evidence>
<dbReference type="GO" id="GO:0005524">
    <property type="term" value="F:ATP binding"/>
    <property type="evidence" value="ECO:0007669"/>
    <property type="project" value="UniProtKB-KW"/>
</dbReference>
<protein>
    <recommendedName>
        <fullName evidence="8">Glutamyl-tRNA(Gln) amidotransferase subunit A</fullName>
        <shortName evidence="8">Glu-ADT subunit A</shortName>
        <ecNumber evidence="8">6.3.5.7</ecNumber>
    </recommendedName>
</protein>
<dbReference type="RefSeq" id="WP_195172249.1">
    <property type="nucleotide sequence ID" value="NZ_CP062983.1"/>
</dbReference>
<gene>
    <name evidence="8 10" type="primary">gatA</name>
    <name evidence="10" type="ORF">G4Y79_07380</name>
</gene>
<dbReference type="PROSITE" id="PS00571">
    <property type="entry name" value="AMIDASES"/>
    <property type="match status" value="1"/>
</dbReference>
<evidence type="ECO:0000313" key="11">
    <source>
        <dbReference type="Proteomes" id="UP000594468"/>
    </source>
</evidence>
<proteinExistence type="inferred from homology"/>
<dbReference type="GO" id="GO:0016740">
    <property type="term" value="F:transferase activity"/>
    <property type="evidence" value="ECO:0007669"/>
    <property type="project" value="UniProtKB-KW"/>
</dbReference>
<dbReference type="Proteomes" id="UP000594468">
    <property type="component" value="Chromosome"/>
</dbReference>
<dbReference type="GO" id="GO:0006412">
    <property type="term" value="P:translation"/>
    <property type="evidence" value="ECO:0007669"/>
    <property type="project" value="UniProtKB-UniRule"/>
</dbReference>
<dbReference type="EC" id="6.3.5.7" evidence="8"/>
<evidence type="ECO:0000256" key="3">
    <source>
        <dbReference type="ARBA" id="ARBA00022741"/>
    </source>
</evidence>
<organism evidence="10 11">
    <name type="scientific">Phototrophicus methaneseepsis</name>
    <dbReference type="NCBI Taxonomy" id="2710758"/>
    <lineage>
        <taxon>Bacteria</taxon>
        <taxon>Bacillati</taxon>
        <taxon>Chloroflexota</taxon>
        <taxon>Candidatus Thermofontia</taxon>
        <taxon>Phototrophicales</taxon>
        <taxon>Phototrophicaceae</taxon>
        <taxon>Phototrophicus</taxon>
    </lineage>
</organism>
<comment type="subunit">
    <text evidence="8">Heterotrimer of A, B and C subunits.</text>
</comment>
<evidence type="ECO:0000256" key="4">
    <source>
        <dbReference type="ARBA" id="ARBA00022840"/>
    </source>
</evidence>
<evidence type="ECO:0000313" key="10">
    <source>
        <dbReference type="EMBL" id="QPC84185.1"/>
    </source>
</evidence>
<dbReference type="SUPFAM" id="SSF75304">
    <property type="entry name" value="Amidase signature (AS) enzymes"/>
    <property type="match status" value="1"/>
</dbReference>
<evidence type="ECO:0000256" key="8">
    <source>
        <dbReference type="HAMAP-Rule" id="MF_00120"/>
    </source>
</evidence>
<dbReference type="InterPro" id="IPR020556">
    <property type="entry name" value="Amidase_CS"/>
</dbReference>
<dbReference type="NCBIfam" id="TIGR00132">
    <property type="entry name" value="gatA"/>
    <property type="match status" value="1"/>
</dbReference>
<dbReference type="InterPro" id="IPR023631">
    <property type="entry name" value="Amidase_dom"/>
</dbReference>
<comment type="function">
    <text evidence="6 8">Allows the formation of correctly charged Gln-tRNA(Gln) through the transamidation of misacylated Glu-tRNA(Gln) in organisms which lack glutaminyl-tRNA synthetase. The reaction takes place in the presence of glutamine and ATP through an activated gamma-phospho-Glu-tRNA(Gln).</text>
</comment>
<keyword evidence="10" id="KW-0808">Transferase</keyword>
<dbReference type="InterPro" id="IPR000120">
    <property type="entry name" value="Amidase"/>
</dbReference>
<keyword evidence="2 8" id="KW-0436">Ligase</keyword>
<sequence length="487" mass="52070">MTSLTDLTITDALSKLRAGDISSVELTQAHIDQIEKYEPQVKAYLTVTAEEALKQAQAADDARANGSDAPLLGIPLAIKDVISTKGVETTAGSKILKGYVPLFDATCVARLKEAGMVMLGKLNMDEFAMGSSTENSGYFTTHNPWDLDRVPGGSSGGSGAAVSARTAMGTLGTDTGGSIRLPGSFCGVASVKPSYGRCSRYGLIAYGSSLDQPGPFGRTVEDNARILQVIAGQDPMDATSMPLEVPDYVAGLTGDVKGLKIGVPKEFFVSGMQPEVEQAVQAALKVYEDMGAEIIEVSLPHTEHALSVYYIIAMSEASANLARYDGIRFGARIDGDDMIETYKLTRGQGFGDEVKRRIMLGTYALSAGYYDAWYGKAQQVRTLIKQDYEKAFEQVDVLVAATSPTTAFKLGENMDDPLQMYLSDVLTISANLAGICGMNVPCGFDDNGLPIGMQVFGPAFGEDVMFRVGHAYESATDWHLRKPALIS</sequence>
<evidence type="ECO:0000256" key="7">
    <source>
        <dbReference type="ARBA" id="ARBA00047407"/>
    </source>
</evidence>
<dbReference type="HAMAP" id="MF_00120">
    <property type="entry name" value="GatA"/>
    <property type="match status" value="1"/>
</dbReference>
<dbReference type="Gene3D" id="3.90.1300.10">
    <property type="entry name" value="Amidase signature (AS) domain"/>
    <property type="match status" value="1"/>
</dbReference>
<evidence type="ECO:0000256" key="6">
    <source>
        <dbReference type="ARBA" id="ARBA00025295"/>
    </source>
</evidence>
<dbReference type="InterPro" id="IPR004412">
    <property type="entry name" value="GatA"/>
</dbReference>
<keyword evidence="11" id="KW-1185">Reference proteome</keyword>
<dbReference type="InterPro" id="IPR036928">
    <property type="entry name" value="AS_sf"/>
</dbReference>
<feature type="active site" description="Acyl-ester intermediate" evidence="8">
    <location>
        <position position="178"/>
    </location>
</feature>
<feature type="active site" description="Charge relay system" evidence="8">
    <location>
        <position position="79"/>
    </location>
</feature>
<dbReference type="PANTHER" id="PTHR11895">
    <property type="entry name" value="TRANSAMIDASE"/>
    <property type="match status" value="1"/>
</dbReference>
<comment type="similarity">
    <text evidence="1 8">Belongs to the amidase family. GatA subfamily.</text>
</comment>
<dbReference type="AlphaFoldDB" id="A0A7S8EBZ9"/>
<reference evidence="10 11" key="1">
    <citation type="submission" date="2020-02" db="EMBL/GenBank/DDBJ databases">
        <authorList>
            <person name="Zheng R.K."/>
            <person name="Sun C.M."/>
        </authorList>
    </citation>
    <scope>NUCLEOTIDE SEQUENCE [LARGE SCALE GENOMIC DNA]</scope>
    <source>
        <strain evidence="11">rifampicinis</strain>
    </source>
</reference>
<dbReference type="EMBL" id="CP062983">
    <property type="protein sequence ID" value="QPC84185.1"/>
    <property type="molecule type" value="Genomic_DNA"/>
</dbReference>
<accession>A0A7S8EBZ9</accession>
<feature type="active site" description="Charge relay system" evidence="8">
    <location>
        <position position="154"/>
    </location>
</feature>
<keyword evidence="5 8" id="KW-0648">Protein biosynthesis</keyword>
<name>A0A7S8EBZ9_9CHLR</name>
<keyword evidence="3 8" id="KW-0547">Nucleotide-binding</keyword>
<keyword evidence="4 8" id="KW-0067">ATP-binding</keyword>
<dbReference type="GO" id="GO:0030956">
    <property type="term" value="C:glutamyl-tRNA(Gln) amidotransferase complex"/>
    <property type="evidence" value="ECO:0007669"/>
    <property type="project" value="InterPro"/>
</dbReference>
<dbReference type="KEGG" id="pmet:G4Y79_07380"/>
<dbReference type="GO" id="GO:0050567">
    <property type="term" value="F:glutaminyl-tRNA synthase (glutamine-hydrolyzing) activity"/>
    <property type="evidence" value="ECO:0007669"/>
    <property type="project" value="UniProtKB-UniRule"/>
</dbReference>